<feature type="compositionally biased region" description="Low complexity" evidence="1">
    <location>
        <begin position="223"/>
        <end position="234"/>
    </location>
</feature>
<feature type="compositionally biased region" description="Polar residues" evidence="1">
    <location>
        <begin position="458"/>
        <end position="471"/>
    </location>
</feature>
<dbReference type="OrthoDB" id="848545at2759"/>
<feature type="region of interest" description="Disordered" evidence="1">
    <location>
        <begin position="90"/>
        <end position="241"/>
    </location>
</feature>
<feature type="compositionally biased region" description="Low complexity" evidence="1">
    <location>
        <begin position="90"/>
        <end position="107"/>
    </location>
</feature>
<name>A0A8X8ACX4_POPTO</name>
<dbReference type="PANTHER" id="PTHR34112:SF18">
    <property type="entry name" value="C-JUN-AMINO-TERMINAL KINASE-INTERACTING PROTEIN"/>
    <property type="match status" value="1"/>
</dbReference>
<feature type="compositionally biased region" description="Low complexity" evidence="1">
    <location>
        <begin position="135"/>
        <end position="147"/>
    </location>
</feature>
<dbReference type="Proteomes" id="UP000886885">
    <property type="component" value="Chromosome 2A"/>
</dbReference>
<dbReference type="EMBL" id="JAAWWB010000003">
    <property type="protein sequence ID" value="KAG6786211.1"/>
    <property type="molecule type" value="Genomic_DNA"/>
</dbReference>
<evidence type="ECO:0000256" key="1">
    <source>
        <dbReference type="SAM" id="MobiDB-lite"/>
    </source>
</evidence>
<comment type="caution">
    <text evidence="2">The sequence shown here is derived from an EMBL/GenBank/DDBJ whole genome shotgun (WGS) entry which is preliminary data.</text>
</comment>
<evidence type="ECO:0000313" key="2">
    <source>
        <dbReference type="EMBL" id="KAG6786211.1"/>
    </source>
</evidence>
<feature type="region of interest" description="Disordered" evidence="1">
    <location>
        <begin position="446"/>
        <end position="513"/>
    </location>
</feature>
<sequence length="658" mass="70349">MQMRQQRSKSQLMNNRLYKLLKKKRCTRCQEVVTTTAARCPFTEVVTTTAARCPFTEVVTITEVLVLMERSEPSLVPEWLRSPGSVSGAGSSAHHFASSSSHSDVSSLGNHTRNRSFKSISDFDSPRSAFLDRQSSSNSRRSSINGSAKHPYSSFSRSHRDKDRERDKERSSFGDHWDRDSSDPLGGILTSRIEKDTLRHSHSMVSRKHSEVMLRRAASELKNGSSSNHANGNGLVSAGSFGSSSQKAVFEKDFPSLGNEDREGVPDIARVSSPGLSSSVQNLPVGSSALIGGEGWTSALAEVPTIIGNSSTSSSSTAQTVAASSPGTSSGMAGLNMAEALTQAPLRTRTAPQLSVQTQRLEELAIKQSRQLIPVTPSMPKNLVLSSSDKSKPKTGIRPGEMNMAAKSSQQQSSLHPANQSSVGVHVKSDATKASGKLFVLKPVWENGVSPSPKDAASPNTSGRTANSQLAAPSVPSLPLRSPNNPKLSSVERKPTSLNLNSGFGGEKRTQSRNNFFNDLKKKTAMNTSSVADSASVVLSPNSEKSCEVIKEVVSAPASPQAVQNGAELTSNGGTLEEVQRFSEEEVSFLRSLGWEENSGEEEGLTEEEINAFLQEYITKKPSLKVCRGMLQKVNECHAATLGGASFASSSSDSGSDA</sequence>
<organism evidence="2 3">
    <name type="scientific">Populus tomentosa</name>
    <name type="common">Chinese white poplar</name>
    <dbReference type="NCBI Taxonomy" id="118781"/>
    <lineage>
        <taxon>Eukaryota</taxon>
        <taxon>Viridiplantae</taxon>
        <taxon>Streptophyta</taxon>
        <taxon>Embryophyta</taxon>
        <taxon>Tracheophyta</taxon>
        <taxon>Spermatophyta</taxon>
        <taxon>Magnoliopsida</taxon>
        <taxon>eudicotyledons</taxon>
        <taxon>Gunneridae</taxon>
        <taxon>Pentapetalae</taxon>
        <taxon>rosids</taxon>
        <taxon>fabids</taxon>
        <taxon>Malpighiales</taxon>
        <taxon>Salicaceae</taxon>
        <taxon>Saliceae</taxon>
        <taxon>Populus</taxon>
    </lineage>
</organism>
<proteinExistence type="predicted"/>
<feature type="compositionally biased region" description="Basic and acidic residues" evidence="1">
    <location>
        <begin position="158"/>
        <end position="182"/>
    </location>
</feature>
<feature type="compositionally biased region" description="Basic and acidic residues" evidence="1">
    <location>
        <begin position="208"/>
        <end position="219"/>
    </location>
</feature>
<keyword evidence="3" id="KW-1185">Reference proteome</keyword>
<feature type="region of interest" description="Disordered" evidence="1">
    <location>
        <begin position="377"/>
        <end position="426"/>
    </location>
</feature>
<gene>
    <name evidence="2" type="ORF">POTOM_007806</name>
</gene>
<feature type="compositionally biased region" description="Low complexity" evidence="1">
    <location>
        <begin position="310"/>
        <end position="325"/>
    </location>
</feature>
<feature type="compositionally biased region" description="Polar residues" evidence="1">
    <location>
        <begin position="406"/>
        <end position="423"/>
    </location>
</feature>
<evidence type="ECO:0000313" key="3">
    <source>
        <dbReference type="Proteomes" id="UP000886885"/>
    </source>
</evidence>
<dbReference type="AlphaFoldDB" id="A0A8X8ACX4"/>
<dbReference type="PANTHER" id="PTHR34112">
    <property type="entry name" value="C-JUN-AMINO-TERMINAL KINASE-INTERACTING PROTEIN"/>
    <property type="match status" value="1"/>
</dbReference>
<feature type="region of interest" description="Disordered" evidence="1">
    <location>
        <begin position="310"/>
        <end position="330"/>
    </location>
</feature>
<accession>A0A8X8ACX4</accession>
<protein>
    <submittedName>
        <fullName evidence="2">Uncharacterized protein</fullName>
    </submittedName>
</protein>
<reference evidence="2" key="1">
    <citation type="journal article" date="2020" name="bioRxiv">
        <title>Hybrid origin of Populus tomentosa Carr. identified through genome sequencing and phylogenomic analysis.</title>
        <authorList>
            <person name="An X."/>
            <person name="Gao K."/>
            <person name="Chen Z."/>
            <person name="Li J."/>
            <person name="Yang X."/>
            <person name="Yang X."/>
            <person name="Zhou J."/>
            <person name="Guo T."/>
            <person name="Zhao T."/>
            <person name="Huang S."/>
            <person name="Miao D."/>
            <person name="Khan W.U."/>
            <person name="Rao P."/>
            <person name="Ye M."/>
            <person name="Lei B."/>
            <person name="Liao W."/>
            <person name="Wang J."/>
            <person name="Ji L."/>
            <person name="Li Y."/>
            <person name="Guo B."/>
            <person name="Mustafa N.S."/>
            <person name="Li S."/>
            <person name="Yun Q."/>
            <person name="Keller S.R."/>
            <person name="Mao J."/>
            <person name="Zhang R."/>
            <person name="Strauss S.H."/>
        </authorList>
    </citation>
    <scope>NUCLEOTIDE SEQUENCE</scope>
    <source>
        <strain evidence="2">GM15</strain>
        <tissue evidence="2">Leaf</tissue>
    </source>
</reference>